<evidence type="ECO:0000313" key="8">
    <source>
        <dbReference type="Proteomes" id="UP000694397"/>
    </source>
</evidence>
<keyword evidence="5 6" id="KW-0472">Membrane</keyword>
<evidence type="ECO:0000256" key="3">
    <source>
        <dbReference type="ARBA" id="ARBA00022692"/>
    </source>
</evidence>
<keyword evidence="3 6" id="KW-0812">Transmembrane</keyword>
<dbReference type="Pfam" id="PF05805">
    <property type="entry name" value="L6_membrane"/>
    <property type="match status" value="1"/>
</dbReference>
<dbReference type="Ensembl" id="ENSSFOT00015027567.2">
    <property type="protein sequence ID" value="ENSSFOP00015027257.2"/>
    <property type="gene ID" value="ENSSFOG00015017442.2"/>
</dbReference>
<evidence type="ECO:0000313" key="7">
    <source>
        <dbReference type="Ensembl" id="ENSSFOP00015027257.2"/>
    </source>
</evidence>
<accession>A0A8C9S279</accession>
<feature type="transmembrane region" description="Helical" evidence="6">
    <location>
        <begin position="88"/>
        <end position="109"/>
    </location>
</feature>
<reference evidence="7 8" key="1">
    <citation type="submission" date="2019-04" db="EMBL/GenBank/DDBJ databases">
        <authorList>
            <consortium name="Wellcome Sanger Institute Data Sharing"/>
        </authorList>
    </citation>
    <scope>NUCLEOTIDE SEQUENCE [LARGE SCALE GENOMIC DNA]</scope>
</reference>
<name>A0A8C9S279_SCLFO</name>
<evidence type="ECO:0000256" key="4">
    <source>
        <dbReference type="ARBA" id="ARBA00022989"/>
    </source>
</evidence>
<reference evidence="7" key="3">
    <citation type="submission" date="2025-09" db="UniProtKB">
        <authorList>
            <consortium name="Ensembl"/>
        </authorList>
    </citation>
    <scope>IDENTIFICATION</scope>
</reference>
<feature type="transmembrane region" description="Helical" evidence="6">
    <location>
        <begin position="61"/>
        <end position="81"/>
    </location>
</feature>
<protein>
    <submittedName>
        <fullName evidence="7">Si:dkey-83h2.3</fullName>
    </submittedName>
</protein>
<dbReference type="GO" id="GO:0016020">
    <property type="term" value="C:membrane"/>
    <property type="evidence" value="ECO:0007669"/>
    <property type="project" value="UniProtKB-SubCell"/>
</dbReference>
<reference evidence="7" key="2">
    <citation type="submission" date="2025-08" db="UniProtKB">
        <authorList>
            <consortium name="Ensembl"/>
        </authorList>
    </citation>
    <scope>IDENTIFICATION</scope>
</reference>
<comment type="subcellular location">
    <subcellularLocation>
        <location evidence="1">Membrane</location>
        <topology evidence="1">Multi-pass membrane protein</topology>
    </subcellularLocation>
</comment>
<evidence type="ECO:0000256" key="5">
    <source>
        <dbReference type="ARBA" id="ARBA00023136"/>
    </source>
</evidence>
<dbReference type="PANTHER" id="PTHR14198">
    <property type="entry name" value="TRANSMEMBRANE 4 L6 FAMILY MEMBER 1-RELATED"/>
    <property type="match status" value="1"/>
</dbReference>
<evidence type="ECO:0000256" key="6">
    <source>
        <dbReference type="SAM" id="Phobius"/>
    </source>
</evidence>
<dbReference type="InterPro" id="IPR008661">
    <property type="entry name" value="L6_membrane"/>
</dbReference>
<dbReference type="Proteomes" id="UP000694397">
    <property type="component" value="Chromosome 10"/>
</dbReference>
<feature type="transmembrane region" description="Helical" evidence="6">
    <location>
        <begin position="9"/>
        <end position="30"/>
    </location>
</feature>
<dbReference type="PANTHER" id="PTHR14198:SF22">
    <property type="entry name" value="TRANSMEMBRANE 4 L6 FAMILY MEMBER 19"/>
    <property type="match status" value="1"/>
</dbReference>
<keyword evidence="4 6" id="KW-1133">Transmembrane helix</keyword>
<dbReference type="AlphaFoldDB" id="A0A8C9S279"/>
<evidence type="ECO:0000256" key="2">
    <source>
        <dbReference type="ARBA" id="ARBA00006193"/>
    </source>
</evidence>
<organism evidence="7 8">
    <name type="scientific">Scleropages formosus</name>
    <name type="common">Asian bonytongue</name>
    <name type="synonym">Osteoglossum formosum</name>
    <dbReference type="NCBI Taxonomy" id="113540"/>
    <lineage>
        <taxon>Eukaryota</taxon>
        <taxon>Metazoa</taxon>
        <taxon>Chordata</taxon>
        <taxon>Craniata</taxon>
        <taxon>Vertebrata</taxon>
        <taxon>Euteleostomi</taxon>
        <taxon>Actinopterygii</taxon>
        <taxon>Neopterygii</taxon>
        <taxon>Teleostei</taxon>
        <taxon>Osteoglossocephala</taxon>
        <taxon>Osteoglossomorpha</taxon>
        <taxon>Osteoglossiformes</taxon>
        <taxon>Osteoglossidae</taxon>
        <taxon>Scleropages</taxon>
    </lineage>
</organism>
<proteinExistence type="inferred from homology"/>
<keyword evidence="8" id="KW-1185">Reference proteome</keyword>
<evidence type="ECO:0000256" key="1">
    <source>
        <dbReference type="ARBA" id="ARBA00004141"/>
    </source>
</evidence>
<sequence>MCVARCSRFVGVSLVPLAVLCILGNILLLLPDLQTRYLLEGHLHEGLLWLQDGGELLPREVLPLCDVLALCVCVCVCNLSVCLSHAQMLWLVGYSCIAMVAAGICFVTSSTGLVNGPLCLHNSTEGPVWDEPPQWQRGRWLLPQVSWPSVCQEPRGVVLWNVVLFSILMAASAIQVLLCIVHTLNAILGMLCGNSFGRNKGGAVAERAWPGPALRWVWGSSPAWGAL</sequence>
<feature type="transmembrane region" description="Helical" evidence="6">
    <location>
        <begin position="157"/>
        <end position="181"/>
    </location>
</feature>
<dbReference type="GeneTree" id="ENSGT01030000234590"/>
<comment type="similarity">
    <text evidence="2">Belongs to the L6 tetraspanin family.</text>
</comment>